<accession>A0A2P2NCH4</accession>
<reference evidence="1" key="1">
    <citation type="submission" date="2018-02" db="EMBL/GenBank/DDBJ databases">
        <title>Rhizophora mucronata_Transcriptome.</title>
        <authorList>
            <person name="Meera S.P."/>
            <person name="Sreeshan A."/>
            <person name="Augustine A."/>
        </authorList>
    </citation>
    <scope>NUCLEOTIDE SEQUENCE</scope>
    <source>
        <tissue evidence="1">Leaf</tissue>
    </source>
</reference>
<evidence type="ECO:0000313" key="1">
    <source>
        <dbReference type="EMBL" id="MBX40179.1"/>
    </source>
</evidence>
<sequence>MISLICISFDKPIANNQLIYQIMHNHGLIKWK</sequence>
<name>A0A2P2NCH4_RHIMU</name>
<protein>
    <submittedName>
        <fullName evidence="1">Uncharacterized protein</fullName>
    </submittedName>
</protein>
<proteinExistence type="predicted"/>
<organism evidence="1">
    <name type="scientific">Rhizophora mucronata</name>
    <name type="common">Asiatic mangrove</name>
    <dbReference type="NCBI Taxonomy" id="61149"/>
    <lineage>
        <taxon>Eukaryota</taxon>
        <taxon>Viridiplantae</taxon>
        <taxon>Streptophyta</taxon>
        <taxon>Embryophyta</taxon>
        <taxon>Tracheophyta</taxon>
        <taxon>Spermatophyta</taxon>
        <taxon>Magnoliopsida</taxon>
        <taxon>eudicotyledons</taxon>
        <taxon>Gunneridae</taxon>
        <taxon>Pentapetalae</taxon>
        <taxon>rosids</taxon>
        <taxon>fabids</taxon>
        <taxon>Malpighiales</taxon>
        <taxon>Rhizophoraceae</taxon>
        <taxon>Rhizophora</taxon>
    </lineage>
</organism>
<dbReference type="EMBL" id="GGEC01059695">
    <property type="protein sequence ID" value="MBX40179.1"/>
    <property type="molecule type" value="Transcribed_RNA"/>
</dbReference>
<dbReference type="AlphaFoldDB" id="A0A2P2NCH4"/>